<dbReference type="PROSITE" id="PS50109">
    <property type="entry name" value="HIS_KIN"/>
    <property type="match status" value="1"/>
</dbReference>
<dbReference type="SMART" id="SM00065">
    <property type="entry name" value="GAF"/>
    <property type="match status" value="3"/>
</dbReference>
<dbReference type="Gene3D" id="3.30.565.10">
    <property type="entry name" value="Histidine kinase-like ATPase, C-terminal domain"/>
    <property type="match status" value="1"/>
</dbReference>
<evidence type="ECO:0000256" key="2">
    <source>
        <dbReference type="ARBA" id="ARBA00012438"/>
    </source>
</evidence>
<dbReference type="Proteomes" id="UP001595945">
    <property type="component" value="Unassembled WGS sequence"/>
</dbReference>
<dbReference type="Pfam" id="PF01590">
    <property type="entry name" value="GAF"/>
    <property type="match status" value="3"/>
</dbReference>
<evidence type="ECO:0000313" key="8">
    <source>
        <dbReference type="Proteomes" id="UP001595945"/>
    </source>
</evidence>
<dbReference type="InterPro" id="IPR050736">
    <property type="entry name" value="Sensor_HK_Regulatory"/>
</dbReference>
<evidence type="ECO:0000256" key="3">
    <source>
        <dbReference type="ARBA" id="ARBA00022679"/>
    </source>
</evidence>
<evidence type="ECO:0000259" key="6">
    <source>
        <dbReference type="PROSITE" id="PS50109"/>
    </source>
</evidence>
<organism evidence="7 8">
    <name type="scientific">Halorussus aquaticus</name>
    <dbReference type="NCBI Taxonomy" id="2953748"/>
    <lineage>
        <taxon>Archaea</taxon>
        <taxon>Methanobacteriati</taxon>
        <taxon>Methanobacteriota</taxon>
        <taxon>Stenosarchaea group</taxon>
        <taxon>Halobacteria</taxon>
        <taxon>Halobacteriales</taxon>
        <taxon>Haladaptataceae</taxon>
        <taxon>Halorussus</taxon>
    </lineage>
</organism>
<dbReference type="GO" id="GO:0000160">
    <property type="term" value="P:phosphorelay signal transduction system"/>
    <property type="evidence" value="ECO:0007669"/>
    <property type="project" value="UniProtKB-KW"/>
</dbReference>
<evidence type="ECO:0000256" key="5">
    <source>
        <dbReference type="ARBA" id="ARBA00023012"/>
    </source>
</evidence>
<dbReference type="InterPro" id="IPR005467">
    <property type="entry name" value="His_kinase_dom"/>
</dbReference>
<keyword evidence="8" id="KW-1185">Reference proteome</keyword>
<dbReference type="RefSeq" id="WP_254269814.1">
    <property type="nucleotide sequence ID" value="NZ_CP100400.1"/>
</dbReference>
<evidence type="ECO:0000313" key="7">
    <source>
        <dbReference type="EMBL" id="MFC4824446.1"/>
    </source>
</evidence>
<dbReference type="SMART" id="SM00387">
    <property type="entry name" value="HATPase_c"/>
    <property type="match status" value="1"/>
</dbReference>
<dbReference type="SUPFAM" id="SSF47384">
    <property type="entry name" value="Homodimeric domain of signal transducing histidine kinase"/>
    <property type="match status" value="1"/>
</dbReference>
<dbReference type="GO" id="GO:0004673">
    <property type="term" value="F:protein histidine kinase activity"/>
    <property type="evidence" value="ECO:0007669"/>
    <property type="project" value="UniProtKB-EC"/>
</dbReference>
<comment type="caution">
    <text evidence="7">The sequence shown here is derived from an EMBL/GenBank/DDBJ whole genome shotgun (WGS) entry which is preliminary data.</text>
</comment>
<dbReference type="InterPro" id="IPR003594">
    <property type="entry name" value="HATPase_dom"/>
</dbReference>
<sequence>MSEHASPTTAEPSRTLETELETFQSNREFDGPVESLDDHTCNDHFAQIYETTEEKFAAAVPFVRHGLERGERVLYVVDETAEAEVRAAVRDAGLDVDTALDSGALSFHTVQDTYLRDGTFSADEMLEFYADTVAAATEEFEALRIVAETTWLRDAATTVEQFMQYEARVNDLFSDEDCLALCQYDREQFGPETIRNVIRTHPHLIYDGAVCHNFYYTPPEEFLGPDAPASENERMLRTLRDRTVAKATLRRRERDQRELYEITSDPDRSFEEKIRRLLEFGTERFDLEIGYFTRTDDDTFTIVDAVGPNEQIRPGVTDSLCDTNCERLLASPGPIAVRDAADAGWTDAPAYERFGLDAYFGTTVHVGGEEYGTLCFASETPREEHYTRWERSFLDLIGQWMGNELERRRRETFLRESYDITSDVTLSFEEKLDALCDLGCEQFGLDLGGLAKVVPDTDSFEIEMVSDDHDHLVPGAQADLSETYCRVVTEGDAATTDAEPVAVTDPVGDGFEGELCYEQFGVRTYFGTYLEIDGDADRTFWFVSNEPRDEPVTDTERTFLDLISQWVKYELERRQRESFLRESYDITSDPSLSFEEKLDALFELGRERFGLEMAGLNHLPSWDGPFRLEKGVGLGVGDDAELWSDPGYGCFCRQTIESETPVSMADVRGTEWAEDSIHREFGLTSYLGTKVSSGTTAYGTLWFGSTEPRDRQFSDTERTFIELMGQWVSYELEQREYKQSQRELYEITADNELSTDEKFERLLELGSEHLDLPVGMVTREREEAFEIKQMHGSHPDLGEGTLTPPLTDNYCRQVVDTGSPVSVADAEAAGWDGDALYHEFGLACYAGVQLTAGDDAYGTICFTDLSPRDATFTDAEETFLELMGQCMSYELERTHREEELERKNSRLENFASMLAHELRNPTMIGQIYSQQLSDEADSEAVGYVTEAFDRIEDMVDVMLVLTRGCEAVGERAPVDLSDVAEQAWADVDTSDAELRSEIDVVVEADETYIDHLFRNLLENAVEHGSASPRSHAHEDAVEHGGDDVTVTVGELEDGFYVADDGDGIPPEDRDAVFEEGYTTTADSGGSGIGLAFVRKLAEVYEWGYAVTESESGGARFEFTGVQTTSRE</sequence>
<accession>A0ABD5Q1P8</accession>
<dbReference type="InterPro" id="IPR036097">
    <property type="entry name" value="HisK_dim/P_sf"/>
</dbReference>
<protein>
    <recommendedName>
        <fullName evidence="2">histidine kinase</fullName>
        <ecNumber evidence="2">2.7.13.3</ecNumber>
    </recommendedName>
</protein>
<keyword evidence="3" id="KW-0808">Transferase</keyword>
<dbReference type="CDD" id="cd00082">
    <property type="entry name" value="HisKA"/>
    <property type="match status" value="1"/>
</dbReference>
<keyword evidence="4" id="KW-0418">Kinase</keyword>
<dbReference type="CDD" id="cd00075">
    <property type="entry name" value="HATPase"/>
    <property type="match status" value="1"/>
</dbReference>
<proteinExistence type="predicted"/>
<dbReference type="InterPro" id="IPR003661">
    <property type="entry name" value="HisK_dim/P_dom"/>
</dbReference>
<dbReference type="GeneID" id="73044869"/>
<evidence type="ECO:0000256" key="1">
    <source>
        <dbReference type="ARBA" id="ARBA00000085"/>
    </source>
</evidence>
<dbReference type="SUPFAM" id="SSF55874">
    <property type="entry name" value="ATPase domain of HSP90 chaperone/DNA topoisomerase II/histidine kinase"/>
    <property type="match status" value="1"/>
</dbReference>
<evidence type="ECO:0000256" key="4">
    <source>
        <dbReference type="ARBA" id="ARBA00022777"/>
    </source>
</evidence>
<dbReference type="InterPro" id="IPR029016">
    <property type="entry name" value="GAF-like_dom_sf"/>
</dbReference>
<feature type="domain" description="Histidine kinase" evidence="6">
    <location>
        <begin position="913"/>
        <end position="1124"/>
    </location>
</feature>
<comment type="catalytic activity">
    <reaction evidence="1">
        <text>ATP + protein L-histidine = ADP + protein N-phospho-L-histidine.</text>
        <dbReference type="EC" id="2.7.13.3"/>
    </reaction>
</comment>
<dbReference type="InterPro" id="IPR003018">
    <property type="entry name" value="GAF"/>
</dbReference>
<dbReference type="AlphaFoldDB" id="A0ABD5Q1P8"/>
<dbReference type="PANTHER" id="PTHR43711">
    <property type="entry name" value="TWO-COMPONENT HISTIDINE KINASE"/>
    <property type="match status" value="1"/>
</dbReference>
<gene>
    <name evidence="7" type="ORF">ACFO9K_09230</name>
</gene>
<dbReference type="InterPro" id="IPR036890">
    <property type="entry name" value="HATPase_C_sf"/>
</dbReference>
<dbReference type="EC" id="2.7.13.3" evidence="2"/>
<dbReference type="EMBL" id="JBHSHT010000001">
    <property type="protein sequence ID" value="MFC4824446.1"/>
    <property type="molecule type" value="Genomic_DNA"/>
</dbReference>
<dbReference type="SUPFAM" id="SSF55781">
    <property type="entry name" value="GAF domain-like"/>
    <property type="match status" value="4"/>
</dbReference>
<dbReference type="PANTHER" id="PTHR43711:SF1">
    <property type="entry name" value="HISTIDINE KINASE 1"/>
    <property type="match status" value="1"/>
</dbReference>
<keyword evidence="5" id="KW-0902">Two-component regulatory system</keyword>
<dbReference type="Pfam" id="PF02518">
    <property type="entry name" value="HATPase_c"/>
    <property type="match status" value="1"/>
</dbReference>
<dbReference type="InterPro" id="IPR025847">
    <property type="entry name" value="MEDS_domain"/>
</dbReference>
<reference evidence="7 8" key="1">
    <citation type="journal article" date="2019" name="Int. J. Syst. Evol. Microbiol.">
        <title>The Global Catalogue of Microorganisms (GCM) 10K type strain sequencing project: providing services to taxonomists for standard genome sequencing and annotation.</title>
        <authorList>
            <consortium name="The Broad Institute Genomics Platform"/>
            <consortium name="The Broad Institute Genome Sequencing Center for Infectious Disease"/>
            <person name="Wu L."/>
            <person name="Ma J."/>
        </authorList>
    </citation>
    <scope>NUCLEOTIDE SEQUENCE [LARGE SCALE GENOMIC DNA]</scope>
    <source>
        <strain evidence="7 8">XZYJ18</strain>
    </source>
</reference>
<dbReference type="Gene3D" id="3.30.450.40">
    <property type="match status" value="3"/>
</dbReference>
<name>A0ABD5Q1P8_9EURY</name>
<dbReference type="Pfam" id="PF14417">
    <property type="entry name" value="MEDS"/>
    <property type="match status" value="1"/>
</dbReference>